<reference evidence="4" key="1">
    <citation type="journal article" date="2022" name="bioRxiv">
        <title>Genomics of Preaxostyla Flagellates Illuminates Evolutionary Transitions and the Path Towards Mitochondrial Loss.</title>
        <authorList>
            <person name="Novak L.V.F."/>
            <person name="Treitli S.C."/>
            <person name="Pyrih J."/>
            <person name="Halakuc P."/>
            <person name="Pipaliya S.V."/>
            <person name="Vacek V."/>
            <person name="Brzon O."/>
            <person name="Soukal P."/>
            <person name="Eme L."/>
            <person name="Dacks J.B."/>
            <person name="Karnkowska A."/>
            <person name="Elias M."/>
            <person name="Hampl V."/>
        </authorList>
    </citation>
    <scope>NUCLEOTIDE SEQUENCE</scope>
    <source>
        <strain evidence="4">RCP-MX</strain>
    </source>
</reference>
<evidence type="ECO:0000256" key="1">
    <source>
        <dbReference type="ARBA" id="ARBA00022741"/>
    </source>
</evidence>
<dbReference type="InterPro" id="IPR005225">
    <property type="entry name" value="Small_GTP-bd"/>
</dbReference>
<proteinExistence type="predicted"/>
<dbReference type="SMART" id="SM00173">
    <property type="entry name" value="RAS"/>
    <property type="match status" value="1"/>
</dbReference>
<dbReference type="SMART" id="SM00175">
    <property type="entry name" value="RAB"/>
    <property type="match status" value="1"/>
</dbReference>
<evidence type="ECO:0000256" key="3">
    <source>
        <dbReference type="SAM" id="MobiDB-lite"/>
    </source>
</evidence>
<dbReference type="PROSITE" id="PS51421">
    <property type="entry name" value="RAS"/>
    <property type="match status" value="1"/>
</dbReference>
<evidence type="ECO:0000313" key="5">
    <source>
        <dbReference type="Proteomes" id="UP001141327"/>
    </source>
</evidence>
<dbReference type="Gene3D" id="3.40.50.300">
    <property type="entry name" value="P-loop containing nucleotide triphosphate hydrolases"/>
    <property type="match status" value="3"/>
</dbReference>
<feature type="region of interest" description="Disordered" evidence="3">
    <location>
        <begin position="231"/>
        <end position="256"/>
    </location>
</feature>
<dbReference type="PANTHER" id="PTHR47977">
    <property type="entry name" value="RAS-RELATED PROTEIN RAB"/>
    <property type="match status" value="1"/>
</dbReference>
<keyword evidence="5" id="KW-1185">Reference proteome</keyword>
<accession>A0ABQ8UGS7</accession>
<dbReference type="Proteomes" id="UP001141327">
    <property type="component" value="Unassembled WGS sequence"/>
</dbReference>
<keyword evidence="2" id="KW-0342">GTP-binding</keyword>
<name>A0ABQ8UGS7_9EUKA</name>
<dbReference type="PRINTS" id="PR00449">
    <property type="entry name" value="RASTRNSFRMNG"/>
</dbReference>
<organism evidence="4 5">
    <name type="scientific">Paratrimastix pyriformis</name>
    <dbReference type="NCBI Taxonomy" id="342808"/>
    <lineage>
        <taxon>Eukaryota</taxon>
        <taxon>Metamonada</taxon>
        <taxon>Preaxostyla</taxon>
        <taxon>Paratrimastigidae</taxon>
        <taxon>Paratrimastix</taxon>
    </lineage>
</organism>
<dbReference type="Pfam" id="PF00071">
    <property type="entry name" value="Ras"/>
    <property type="match status" value="3"/>
</dbReference>
<keyword evidence="1" id="KW-0547">Nucleotide-binding</keyword>
<dbReference type="InterPro" id="IPR001806">
    <property type="entry name" value="Small_GTPase"/>
</dbReference>
<dbReference type="PROSITE" id="PS51419">
    <property type="entry name" value="RAB"/>
    <property type="match status" value="3"/>
</dbReference>
<evidence type="ECO:0000256" key="2">
    <source>
        <dbReference type="ARBA" id="ARBA00023134"/>
    </source>
</evidence>
<dbReference type="InterPro" id="IPR050227">
    <property type="entry name" value="Rab"/>
</dbReference>
<dbReference type="EMBL" id="JAPMOS010000029">
    <property type="protein sequence ID" value="KAJ4458457.1"/>
    <property type="molecule type" value="Genomic_DNA"/>
</dbReference>
<dbReference type="NCBIfam" id="TIGR00231">
    <property type="entry name" value="small_GTP"/>
    <property type="match status" value="1"/>
</dbReference>
<gene>
    <name evidence="4" type="ORF">PAPYR_5851</name>
</gene>
<dbReference type="InterPro" id="IPR027417">
    <property type="entry name" value="P-loop_NTPase"/>
</dbReference>
<dbReference type="SUPFAM" id="SSF52540">
    <property type="entry name" value="P-loop containing nucleoside triphosphate hydrolases"/>
    <property type="match status" value="3"/>
</dbReference>
<comment type="caution">
    <text evidence="4">The sequence shown here is derived from an EMBL/GenBank/DDBJ whole genome shotgun (WGS) entry which is preliminary data.</text>
</comment>
<dbReference type="SMART" id="SM00174">
    <property type="entry name" value="RHO"/>
    <property type="match status" value="1"/>
</dbReference>
<protein>
    <submittedName>
        <fullName evidence="4">RAB36 member RAS oncogene family protein</fullName>
    </submittedName>
</protein>
<evidence type="ECO:0000313" key="4">
    <source>
        <dbReference type="EMBL" id="KAJ4458457.1"/>
    </source>
</evidence>
<sequence>MTLASSPESARKHITLSGDRIKLRALFAEVPPTAEYRMKVLFLGSYAVGKTSMLLRFFKNQFVENLSTTIGVDFFSLSCDYGPDFSAVCKLECWDTAGNEQFRAMSPQYYRGADAVVLCFDLARKKSLDDLAEFYQQAQLQNKGRPLNVFIVGCKKDRFHVSPVIDAEAQRLAAEWGAQGRVYYTSSKVEEGGVTKLFNDVAGCCFEQALRDAAVKLPAVEIRGTTPTALCPPSLSAATPPPGGHSTIGEEGPAPQLPPRRIELVFTRVIVFLCPPSTCLLSLMSVQPRGRLPNNNQMRTSLTLPREHLNNDLEPTSLSVPPQKVLLMGPSSVGKTSMIDRFFQYQFTEQIRGSPLGVDFFSLSCDYGPEMPDAHFRLTIWKVPVPELISTLSRSSYPGAAAVVLCYDLSRPGTLGKLAFLRQEVLEMNQGRAVKVFLVGCKKVSSPRGSHPHHQMKGCRGGFYHHRTVTCRHHPEPPCAVIIHPASPPGIIHPASPRADITPSASPEHRCPPSTIPCRIFSWGTGVRPPIDPEAQRLARDWQTQGGVYFTSSKCDDEGEGGVTKLISDVAECCYEQAIRDAAVRPPAVDVEIRASKSAGLSSEHLASDGWVMLHSVLIHGGRHPKQRHRMGPRTRCLLIWTEVVLLVPLAVRVLSMFRVFPVSITPVCITPVCITPVAITPVSITPVSITLVSITPHRCPSPRRTTRLVATWEKRRSHFPLKTTIGVEFHPLDCWYGHRFPESLFHLDICDTAGMVQFQAMSKLYYSEADAVVLCFDLHRKDTLDALGQWRQLIRAENGRSKLFLVGCKKDLYQTTSQGPQALRLSEEWQAPLYYTSSRFENAVEGGVTKLFSDVAEYCYQRTLMKALVKQRAKVLHPISAPPRPPVRPSIEPPQYCGCVCQ</sequence>
<dbReference type="PROSITE" id="PS51420">
    <property type="entry name" value="RHO"/>
    <property type="match status" value="1"/>
</dbReference>
<dbReference type="CDD" id="cd00154">
    <property type="entry name" value="Rab"/>
    <property type="match status" value="1"/>
</dbReference>